<name>A0A1G7UN20_9PSEU</name>
<evidence type="ECO:0000256" key="4">
    <source>
        <dbReference type="PROSITE-ProRule" id="PRU00409"/>
    </source>
</evidence>
<dbReference type="SUPFAM" id="SSF56059">
    <property type="entry name" value="Glutathione synthetase ATP-binding domain-like"/>
    <property type="match status" value="1"/>
</dbReference>
<evidence type="ECO:0000256" key="2">
    <source>
        <dbReference type="ARBA" id="ARBA00022741"/>
    </source>
</evidence>
<dbReference type="PANTHER" id="PTHR43585">
    <property type="entry name" value="FUMIPYRROLE BIOSYNTHESIS PROTEIN C"/>
    <property type="match status" value="1"/>
</dbReference>
<dbReference type="PANTHER" id="PTHR43585:SF2">
    <property type="entry name" value="ATP-GRASP ENZYME FSQD"/>
    <property type="match status" value="1"/>
</dbReference>
<dbReference type="AlphaFoldDB" id="A0A1G7UN20"/>
<dbReference type="Gene3D" id="3.30.470.20">
    <property type="entry name" value="ATP-grasp fold, B domain"/>
    <property type="match status" value="1"/>
</dbReference>
<protein>
    <submittedName>
        <fullName evidence="6">ATP-grasp domain-containing protein</fullName>
    </submittedName>
</protein>
<keyword evidence="2 4" id="KW-0547">Nucleotide-binding</keyword>
<evidence type="ECO:0000313" key="6">
    <source>
        <dbReference type="EMBL" id="SDG48906.1"/>
    </source>
</evidence>
<evidence type="ECO:0000259" key="5">
    <source>
        <dbReference type="PROSITE" id="PS50975"/>
    </source>
</evidence>
<dbReference type="GO" id="GO:0005524">
    <property type="term" value="F:ATP binding"/>
    <property type="evidence" value="ECO:0007669"/>
    <property type="project" value="UniProtKB-UniRule"/>
</dbReference>
<keyword evidence="7" id="KW-1185">Reference proteome</keyword>
<dbReference type="InterPro" id="IPR011761">
    <property type="entry name" value="ATP-grasp"/>
</dbReference>
<dbReference type="GO" id="GO:0046872">
    <property type="term" value="F:metal ion binding"/>
    <property type="evidence" value="ECO:0007669"/>
    <property type="project" value="InterPro"/>
</dbReference>
<organism evidence="6 7">
    <name type="scientific">Lentzea fradiae</name>
    <dbReference type="NCBI Taxonomy" id="200378"/>
    <lineage>
        <taxon>Bacteria</taxon>
        <taxon>Bacillati</taxon>
        <taxon>Actinomycetota</taxon>
        <taxon>Actinomycetes</taxon>
        <taxon>Pseudonocardiales</taxon>
        <taxon>Pseudonocardiaceae</taxon>
        <taxon>Lentzea</taxon>
    </lineage>
</organism>
<dbReference type="EMBL" id="FNCC01000008">
    <property type="protein sequence ID" value="SDG48906.1"/>
    <property type="molecule type" value="Genomic_DNA"/>
</dbReference>
<dbReference type="OrthoDB" id="24041at2"/>
<feature type="domain" description="ATP-grasp" evidence="5">
    <location>
        <begin position="131"/>
        <end position="318"/>
    </location>
</feature>
<dbReference type="Gene3D" id="3.40.50.20">
    <property type="match status" value="1"/>
</dbReference>
<dbReference type="InterPro" id="IPR013815">
    <property type="entry name" value="ATP_grasp_subdomain_1"/>
</dbReference>
<gene>
    <name evidence="6" type="ORF">SAMN05216553_108307</name>
</gene>
<proteinExistence type="predicted"/>
<keyword evidence="1" id="KW-0436">Ligase</keyword>
<dbReference type="Proteomes" id="UP000199623">
    <property type="component" value="Unassembled WGS sequence"/>
</dbReference>
<dbReference type="STRING" id="200378.SAMN05216553_108307"/>
<dbReference type="RefSeq" id="WP_090051493.1">
    <property type="nucleotide sequence ID" value="NZ_FNCC01000008.1"/>
</dbReference>
<reference evidence="7" key="1">
    <citation type="submission" date="2016-10" db="EMBL/GenBank/DDBJ databases">
        <authorList>
            <person name="Varghese N."/>
            <person name="Submissions S."/>
        </authorList>
    </citation>
    <scope>NUCLEOTIDE SEQUENCE [LARGE SCALE GENOMIC DNA]</scope>
    <source>
        <strain evidence="7">CGMCC 4.3506</strain>
    </source>
</reference>
<accession>A0A1G7UN20</accession>
<evidence type="ECO:0000256" key="1">
    <source>
        <dbReference type="ARBA" id="ARBA00022598"/>
    </source>
</evidence>
<keyword evidence="3 4" id="KW-0067">ATP-binding</keyword>
<dbReference type="Pfam" id="PF13535">
    <property type="entry name" value="ATP-grasp_4"/>
    <property type="match status" value="1"/>
</dbReference>
<evidence type="ECO:0000256" key="3">
    <source>
        <dbReference type="ARBA" id="ARBA00022840"/>
    </source>
</evidence>
<evidence type="ECO:0000313" key="7">
    <source>
        <dbReference type="Proteomes" id="UP000199623"/>
    </source>
</evidence>
<dbReference type="InterPro" id="IPR052032">
    <property type="entry name" value="ATP-dep_AA_Ligase"/>
</dbReference>
<dbReference type="PROSITE" id="PS50975">
    <property type="entry name" value="ATP_GRASP"/>
    <property type="match status" value="1"/>
</dbReference>
<dbReference type="Gene3D" id="3.30.1490.20">
    <property type="entry name" value="ATP-grasp fold, A domain"/>
    <property type="match status" value="1"/>
</dbReference>
<sequence length="439" mass="47701">MSNPSLPRAFILTGSLLAVCRAPRYLAELRERGLRVLLITSENWRAEAERVAGDPGHPLATVEDIAFVDGGVRREGSLLAGPVAAALAWRRRYEITGAYAVGETMVEPTGLIADALGVPGPGLRASRVCRSKYLQRWYLPEFSPRVAFAGDDLGEVTFPAVVKPSGRHSSSGVVTVADAEELRVALSAYEEQETVLVEEKVTGPEYSVESLVQHGKVIFASVTRKDTNDRDGKHFVELAHTVPSDHPAVTELLLDANHRVLDRLDVRDGITHAEWRVTAEGRAVLMEIAARPPGDGLCSLYELATGRPLETEVLRIALGEHSDYPAPRRHTRQVYLEHPEGVLEDVVVDWPGVPVEWVGEAGVWEQPEPLPADAPAALRAVHVHAERGAVLGPITCSEDRSVTFLVDAPTADALDEVTERVRSAITIRTTPAPAEEAAR</sequence>
<dbReference type="GO" id="GO:0016874">
    <property type="term" value="F:ligase activity"/>
    <property type="evidence" value="ECO:0007669"/>
    <property type="project" value="UniProtKB-KW"/>
</dbReference>